<keyword evidence="1 6" id="KW-0547">Nucleotide-binding</keyword>
<dbReference type="PROSITE" id="PS51198">
    <property type="entry name" value="UVRD_HELICASE_ATP_BIND"/>
    <property type="match status" value="1"/>
</dbReference>
<feature type="domain" description="UvrD-like helicase ATP-binding" evidence="7">
    <location>
        <begin position="4"/>
        <end position="241"/>
    </location>
</feature>
<gene>
    <name evidence="8" type="primary">rep_1</name>
    <name evidence="8" type="ORF">LMG18091_02231</name>
</gene>
<keyword evidence="2 6" id="KW-0378">Hydrolase</keyword>
<dbReference type="InterPro" id="IPR000212">
    <property type="entry name" value="DNA_helicase_UvrD/REP"/>
</dbReference>
<reference evidence="8 9" key="1">
    <citation type="submission" date="2023-07" db="EMBL/GenBank/DDBJ databases">
        <authorList>
            <person name="Peeters C."/>
        </authorList>
    </citation>
    <scope>NUCLEOTIDE SEQUENCE [LARGE SCALE GENOMIC DNA]</scope>
    <source>
        <strain evidence="8 9">LMG 18091</strain>
    </source>
</reference>
<name>A0AAD2B4E3_9RALS</name>
<dbReference type="InterPro" id="IPR014016">
    <property type="entry name" value="UvrD-like_ATP-bd"/>
</dbReference>
<dbReference type="SUPFAM" id="SSF52540">
    <property type="entry name" value="P-loop containing nucleoside triphosphate hydrolases"/>
    <property type="match status" value="1"/>
</dbReference>
<dbReference type="GO" id="GO:0005524">
    <property type="term" value="F:ATP binding"/>
    <property type="evidence" value="ECO:0007669"/>
    <property type="project" value="UniProtKB-UniRule"/>
</dbReference>
<dbReference type="GO" id="GO:0003677">
    <property type="term" value="F:DNA binding"/>
    <property type="evidence" value="ECO:0007669"/>
    <property type="project" value="InterPro"/>
</dbReference>
<keyword evidence="3 6" id="KW-0347">Helicase</keyword>
<evidence type="ECO:0000259" key="7">
    <source>
        <dbReference type="PROSITE" id="PS51198"/>
    </source>
</evidence>
<dbReference type="InterPro" id="IPR027417">
    <property type="entry name" value="P-loop_NTPase"/>
</dbReference>
<proteinExistence type="predicted"/>
<evidence type="ECO:0000256" key="1">
    <source>
        <dbReference type="ARBA" id="ARBA00022741"/>
    </source>
</evidence>
<dbReference type="GO" id="GO:0000725">
    <property type="term" value="P:recombinational repair"/>
    <property type="evidence" value="ECO:0007669"/>
    <property type="project" value="TreeGrafter"/>
</dbReference>
<dbReference type="GO" id="GO:0043138">
    <property type="term" value="F:3'-5' DNA helicase activity"/>
    <property type="evidence" value="ECO:0007669"/>
    <property type="project" value="UniProtKB-EC"/>
</dbReference>
<dbReference type="Pfam" id="PF00580">
    <property type="entry name" value="UvrD-helicase"/>
    <property type="match status" value="2"/>
</dbReference>
<evidence type="ECO:0000256" key="4">
    <source>
        <dbReference type="ARBA" id="ARBA00022840"/>
    </source>
</evidence>
<evidence type="ECO:0000256" key="2">
    <source>
        <dbReference type="ARBA" id="ARBA00022801"/>
    </source>
</evidence>
<evidence type="ECO:0000256" key="3">
    <source>
        <dbReference type="ARBA" id="ARBA00022806"/>
    </source>
</evidence>
<dbReference type="EMBL" id="CATWAF010000003">
    <property type="protein sequence ID" value="CAJ0696140.1"/>
    <property type="molecule type" value="Genomic_DNA"/>
</dbReference>
<dbReference type="Gene3D" id="3.40.50.300">
    <property type="entry name" value="P-loop containing nucleotide triphosphate hydrolases"/>
    <property type="match status" value="2"/>
</dbReference>
<protein>
    <recommendedName>
        <fullName evidence="5">DNA 3'-5' helicase II</fullName>
    </recommendedName>
</protein>
<evidence type="ECO:0000256" key="5">
    <source>
        <dbReference type="ARBA" id="ARBA00034923"/>
    </source>
</evidence>
<evidence type="ECO:0000313" key="8">
    <source>
        <dbReference type="EMBL" id="CAJ0696140.1"/>
    </source>
</evidence>
<evidence type="ECO:0000256" key="6">
    <source>
        <dbReference type="PROSITE-ProRule" id="PRU00560"/>
    </source>
</evidence>
<dbReference type="AlphaFoldDB" id="A0AAD2B4E3"/>
<dbReference type="RefSeq" id="WP_316869852.1">
    <property type="nucleotide sequence ID" value="NZ_CATWAF010000003.1"/>
</dbReference>
<evidence type="ECO:0000313" key="9">
    <source>
        <dbReference type="Proteomes" id="UP001189915"/>
    </source>
</evidence>
<dbReference type="GO" id="GO:0016787">
    <property type="term" value="F:hydrolase activity"/>
    <property type="evidence" value="ECO:0007669"/>
    <property type="project" value="UniProtKB-UniRule"/>
</dbReference>
<keyword evidence="9" id="KW-1185">Reference proteome</keyword>
<keyword evidence="4 6" id="KW-0067">ATP-binding</keyword>
<accession>A0AAD2B4E3</accession>
<dbReference type="PANTHER" id="PTHR11070">
    <property type="entry name" value="UVRD / RECB / PCRA DNA HELICASE FAMILY MEMBER"/>
    <property type="match status" value="1"/>
</dbReference>
<dbReference type="Proteomes" id="UP001189915">
    <property type="component" value="Unassembled WGS sequence"/>
</dbReference>
<feature type="binding site" evidence="6">
    <location>
        <begin position="25"/>
        <end position="32"/>
    </location>
    <ligand>
        <name>ATP</name>
        <dbReference type="ChEBI" id="CHEBI:30616"/>
    </ligand>
</feature>
<sequence length="574" mass="63168">MTTESDWSKEKLRFLASEGHVLALGGPGAGKTHVALVKARDEIRAGKLMPSQKIVFLSFARPTVARILEKAAELVSRDELKRLEINTYHGFAWNILRSHGYLLNAGTPISLLPPPEAAAHLADIPVEDRPQEIRRLFDEEGKLHFDLFARLVAQLLQRSTALASIYCSAFPIVLLDEFQDTNADEWAMIQQLGRQSRLIALADPEQRIYEFRGADPNRLAEFVGAFSPDRFDFSGENFRSNGTDIATYGNDLLTGQNRQKQYKNVRVVPYGFYHGKSQHFPLKTEVLRAIQRLRGTGEWSLAVLVPSKQLMLQVSDYLSSASDGLPAVSHDVAMDTEPPALAASVIAVLLEGGSSSAVIASRLASSLHAHIRGRNGNKSPAQSEMQLADAIGGYLNTGKIKGKNRQLLVDECQRIAADRMHLQLSGDPEEDWRQVRALLGASAVPTLARVAEDAKFLRLLHRGSALRVSLSGLWKTQGGYAGAEAAVRDALLQEHFAAAQKDWRGIHLMTIHKAKGKEFDEVIIYEGRHVGRIAPPTADAKRMGQALLSLRVAVTRAKVRATIVTPKADRCPLV</sequence>
<dbReference type="PANTHER" id="PTHR11070:SF2">
    <property type="entry name" value="ATP-DEPENDENT DNA HELICASE SRS2"/>
    <property type="match status" value="1"/>
</dbReference>
<comment type="caution">
    <text evidence="8">The sequence shown here is derived from an EMBL/GenBank/DDBJ whole genome shotgun (WGS) entry which is preliminary data.</text>
</comment>
<organism evidence="8 9">
    <name type="scientific">Ralstonia wenshanensis</name>
    <dbReference type="NCBI Taxonomy" id="2842456"/>
    <lineage>
        <taxon>Bacteria</taxon>
        <taxon>Pseudomonadati</taxon>
        <taxon>Pseudomonadota</taxon>
        <taxon>Betaproteobacteria</taxon>
        <taxon>Burkholderiales</taxon>
        <taxon>Burkholderiaceae</taxon>
        <taxon>Ralstonia</taxon>
    </lineage>
</organism>